<dbReference type="RefSeq" id="WP_354279438.1">
    <property type="nucleotide sequence ID" value="NZ_JBEPMK010000001.1"/>
</dbReference>
<dbReference type="EMBL" id="JBEPMK010000001">
    <property type="protein sequence ID" value="MET3643427.1"/>
    <property type="molecule type" value="Genomic_DNA"/>
</dbReference>
<evidence type="ECO:0000313" key="4">
    <source>
        <dbReference type="Proteomes" id="UP001549055"/>
    </source>
</evidence>
<proteinExistence type="predicted"/>
<dbReference type="CDD" id="cd00165">
    <property type="entry name" value="S4"/>
    <property type="match status" value="1"/>
</dbReference>
<dbReference type="SMART" id="SM00363">
    <property type="entry name" value="S4"/>
    <property type="match status" value="1"/>
</dbReference>
<dbReference type="InterPro" id="IPR040591">
    <property type="entry name" value="RqcP2_RBD"/>
</dbReference>
<dbReference type="InterPro" id="IPR036986">
    <property type="entry name" value="S4_RNA-bd_sf"/>
</dbReference>
<dbReference type="InterPro" id="IPR012677">
    <property type="entry name" value="Nucleotide-bd_a/b_plait_sf"/>
</dbReference>
<sequence length="264" mass="30491">MKKDEKKLLQHFASGEEGFVEKIIDLCYQVEETYSYRLTSFCNPKQEEIVHSIAAYFQLQAFSSRDFVETEFSRIILAPTYYELDSQDYDIMALEILYPRKFHSISHSQVLGTLLNQLGMKRQFLGDILIDDTQALVFIDRKFGLLAQSQIAKIGKAPIKWQELDRRELRLASPEEGKRQEVLLSSLRLDKFVALAFRLSRGNAVKLISNNQVKVDYVETNQVAKSIELGQLISVRGFGRVRFKEMLGFSKQGKYKIAIEVFKK</sequence>
<gene>
    <name evidence="3" type="ORF">ABID27_000044</name>
</gene>
<comment type="caution">
    <text evidence="3">The sequence shown here is derived from an EMBL/GenBank/DDBJ whole genome shotgun (WGS) entry which is preliminary data.</text>
</comment>
<evidence type="ECO:0000259" key="2">
    <source>
        <dbReference type="SMART" id="SM00363"/>
    </source>
</evidence>
<accession>A0ABV2JHN9</accession>
<keyword evidence="4" id="KW-1185">Reference proteome</keyword>
<name>A0ABV2JHN9_9STRE</name>
<keyword evidence="1" id="KW-0694">RNA-binding</keyword>
<evidence type="ECO:0000256" key="1">
    <source>
        <dbReference type="PROSITE-ProRule" id="PRU00182"/>
    </source>
</evidence>
<evidence type="ECO:0000313" key="3">
    <source>
        <dbReference type="EMBL" id="MET3643427.1"/>
    </source>
</evidence>
<reference evidence="3 4" key="1">
    <citation type="submission" date="2024-06" db="EMBL/GenBank/DDBJ databases">
        <title>Genomic Encyclopedia of Type Strains, Phase IV (KMG-IV): sequencing the most valuable type-strain genomes for metagenomic binning, comparative biology and taxonomic classification.</title>
        <authorList>
            <person name="Goeker M."/>
        </authorList>
    </citation>
    <scope>NUCLEOTIDE SEQUENCE [LARGE SCALE GENOMIC DNA]</scope>
    <source>
        <strain evidence="3 4">DSM 15349</strain>
    </source>
</reference>
<organism evidence="3 4">
    <name type="scientific">Streptococcus gallinaceus</name>
    <dbReference type="NCBI Taxonomy" id="165758"/>
    <lineage>
        <taxon>Bacteria</taxon>
        <taxon>Bacillati</taxon>
        <taxon>Bacillota</taxon>
        <taxon>Bacilli</taxon>
        <taxon>Lactobacillales</taxon>
        <taxon>Streptococcaceae</taxon>
        <taxon>Streptococcus</taxon>
    </lineage>
</organism>
<dbReference type="Gene3D" id="3.30.1370.160">
    <property type="match status" value="1"/>
</dbReference>
<dbReference type="Pfam" id="PF21278">
    <property type="entry name" value="YlmH_1st"/>
    <property type="match status" value="1"/>
</dbReference>
<dbReference type="Proteomes" id="UP001549055">
    <property type="component" value="Unassembled WGS sequence"/>
</dbReference>
<dbReference type="Pfam" id="PF17774">
    <property type="entry name" value="YlmH_RBD"/>
    <property type="match status" value="1"/>
</dbReference>
<protein>
    <submittedName>
        <fullName evidence="3">RNA-binding protein YlmH</fullName>
    </submittedName>
</protein>
<dbReference type="Gene3D" id="3.30.70.330">
    <property type="match status" value="1"/>
</dbReference>
<dbReference type="SUPFAM" id="SSF55174">
    <property type="entry name" value="Alpha-L RNA-binding motif"/>
    <property type="match status" value="1"/>
</dbReference>
<dbReference type="PROSITE" id="PS50889">
    <property type="entry name" value="S4"/>
    <property type="match status" value="1"/>
</dbReference>
<dbReference type="Gene3D" id="3.10.290.10">
    <property type="entry name" value="RNA-binding S4 domain"/>
    <property type="match status" value="1"/>
</dbReference>
<dbReference type="InterPro" id="IPR048443">
    <property type="entry name" value="RqcP2_N"/>
</dbReference>
<dbReference type="InterPro" id="IPR002942">
    <property type="entry name" value="S4_RNA-bd"/>
</dbReference>
<feature type="domain" description="RNA-binding S4" evidence="2">
    <location>
        <begin position="187"/>
        <end position="249"/>
    </location>
</feature>